<keyword evidence="1" id="KW-1133">Transmembrane helix</keyword>
<dbReference type="AlphaFoldDB" id="A0A7T4TYU5"/>
<reference evidence="2 3" key="1">
    <citation type="submission" date="2020-12" db="EMBL/GenBank/DDBJ databases">
        <title>Identification and biosynthesis of polyene macrolides produced by Streptomyces alfalfae Men-myco-93-63.</title>
        <authorList>
            <person name="Liu D."/>
            <person name="Li Y."/>
            <person name="Liu L."/>
            <person name="Han X."/>
            <person name="Shen F."/>
        </authorList>
    </citation>
    <scope>NUCLEOTIDE SEQUENCE [LARGE SCALE GENOMIC DNA]</scope>
    <source>
        <strain evidence="2 3">Men-myco-93-63</strain>
    </source>
</reference>
<keyword evidence="1" id="KW-0472">Membrane</keyword>
<evidence type="ECO:0000256" key="1">
    <source>
        <dbReference type="SAM" id="Phobius"/>
    </source>
</evidence>
<accession>A0A7T4TYU5</accession>
<dbReference type="Proteomes" id="UP000596130">
    <property type="component" value="Chromosome"/>
</dbReference>
<feature type="transmembrane region" description="Helical" evidence="1">
    <location>
        <begin position="85"/>
        <end position="106"/>
    </location>
</feature>
<protein>
    <submittedName>
        <fullName evidence="2">Uncharacterized protein</fullName>
    </submittedName>
</protein>
<evidence type="ECO:0000313" key="3">
    <source>
        <dbReference type="Proteomes" id="UP000596130"/>
    </source>
</evidence>
<sequence>MLWHQLFCGQIQLLLAWTNWGGTVAVEGTTVELMLYTGDDDREYSEEHLQYLLAELSQLDLTSIDRVLLPVPPPPGTRSSGAVELGALVIGLGGSGALLPVLVGLVRDWLDRRRSGTIRIKIGDDEIELTTASDEMRQRALEEFLRRHGE</sequence>
<keyword evidence="1" id="KW-0812">Transmembrane</keyword>
<name>A0A7T4TYU5_9ACTN</name>
<dbReference type="InterPro" id="IPR045428">
    <property type="entry name" value="EACC1"/>
</dbReference>
<gene>
    <name evidence="2" type="ORF">I8755_20530</name>
</gene>
<dbReference type="Pfam" id="PF19953">
    <property type="entry name" value="EACC1"/>
    <property type="match status" value="1"/>
</dbReference>
<dbReference type="RefSeq" id="WP_198503267.1">
    <property type="nucleotide sequence ID" value="NZ_CP065959.1"/>
</dbReference>
<proteinExistence type="predicted"/>
<organism evidence="2 3">
    <name type="scientific">Streptomyces alfalfae</name>
    <dbReference type="NCBI Taxonomy" id="1642299"/>
    <lineage>
        <taxon>Bacteria</taxon>
        <taxon>Bacillati</taxon>
        <taxon>Actinomycetota</taxon>
        <taxon>Actinomycetes</taxon>
        <taxon>Kitasatosporales</taxon>
        <taxon>Streptomycetaceae</taxon>
        <taxon>Streptomyces</taxon>
    </lineage>
</organism>
<dbReference type="EMBL" id="CP065959">
    <property type="protein sequence ID" value="QQC90525.1"/>
    <property type="molecule type" value="Genomic_DNA"/>
</dbReference>
<evidence type="ECO:0000313" key="2">
    <source>
        <dbReference type="EMBL" id="QQC90525.1"/>
    </source>
</evidence>